<organism evidence="7 8">
    <name type="scientific">Paenibacillus marchantiophytorum</name>
    <dbReference type="NCBI Taxonomy" id="1619310"/>
    <lineage>
        <taxon>Bacteria</taxon>
        <taxon>Bacillati</taxon>
        <taxon>Bacillota</taxon>
        <taxon>Bacilli</taxon>
        <taxon>Bacillales</taxon>
        <taxon>Paenibacillaceae</taxon>
        <taxon>Paenibacillus</taxon>
    </lineage>
</organism>
<keyword evidence="1" id="KW-0479">Metal-binding</keyword>
<comment type="subcellular location">
    <subcellularLocation>
        <location evidence="5">Cytoplasm</location>
    </subcellularLocation>
    <text evidence="5">May associate with membranes.</text>
</comment>
<dbReference type="InterPro" id="IPR027417">
    <property type="entry name" value="P-loop_NTPase"/>
</dbReference>
<reference evidence="8" key="1">
    <citation type="journal article" date="2019" name="Int. J. Syst. Evol. Microbiol.">
        <title>The Global Catalogue of Microorganisms (GCM) 10K type strain sequencing project: providing services to taxonomists for standard genome sequencing and annotation.</title>
        <authorList>
            <consortium name="The Broad Institute Genomics Platform"/>
            <consortium name="The Broad Institute Genome Sequencing Center for Infectious Disease"/>
            <person name="Wu L."/>
            <person name="Ma J."/>
        </authorList>
    </citation>
    <scope>NUCLEOTIDE SEQUENCE [LARGE SCALE GENOMIC DNA]</scope>
    <source>
        <strain evidence="8">CGMCC 1.15043</strain>
    </source>
</reference>
<keyword evidence="2 5" id="KW-0547">Nucleotide-binding</keyword>
<dbReference type="InterPro" id="IPR006073">
    <property type="entry name" value="GTP-bd"/>
</dbReference>
<dbReference type="Gene3D" id="3.40.50.11060">
    <property type="entry name" value="GTPase HflX, N-terminal domain"/>
    <property type="match status" value="1"/>
</dbReference>
<dbReference type="InterPro" id="IPR025121">
    <property type="entry name" value="GTPase_HflX_N"/>
</dbReference>
<dbReference type="CDD" id="cd01878">
    <property type="entry name" value="HflX"/>
    <property type="match status" value="1"/>
</dbReference>
<sequence length="441" mass="49832">MKTTSHMVEKEIDDRAVLVSLITQKQKKNELLAEYSLQELVKLAETAGVLVLETMTQNKETKDAKWFIGKGKVEELKLRLEELGGNTAIFDQELSGAQVRNLEAALDVKIIDRTQLILDIFAQRAKTREGIIQVELAQLSYLLPRLSGQGKNLSRLGGGIGTRGPGESKLETDRRHIRGRIDELKAQLEEVVRHRTLHRERRKKSGVFQVALVGYTNAGKSTLLKQLTQADVYIENQLFATLDPTSRTMELPSGKEIVLTDTVGFIQNLPHDLVASFRATLEEANEADLILHVVDSSTEMRGEQMRVVAEVLEELGAHQKEQLTIFNKIDMCSQDDVEMLSTEGEFLKISAYNAEDLERLRNIIQEKLMGESREFRIPADKGDIISLMYRIGDVLETDVDGEDMVFKVRVNTDDYVKVAYQLVAYDLQAQQELQDHEGESY</sequence>
<gene>
    <name evidence="5 7" type="primary">hflX</name>
    <name evidence="7" type="ORF">GCM10008018_38270</name>
</gene>
<dbReference type="Gene3D" id="6.10.250.2860">
    <property type="match status" value="1"/>
</dbReference>
<evidence type="ECO:0000256" key="5">
    <source>
        <dbReference type="HAMAP-Rule" id="MF_00900"/>
    </source>
</evidence>
<dbReference type="Pfam" id="PF01926">
    <property type="entry name" value="MMR_HSR1"/>
    <property type="match status" value="1"/>
</dbReference>
<proteinExistence type="inferred from homology"/>
<dbReference type="PROSITE" id="PS51705">
    <property type="entry name" value="G_HFLX"/>
    <property type="match status" value="1"/>
</dbReference>
<keyword evidence="8" id="KW-1185">Reference proteome</keyword>
<dbReference type="InterPro" id="IPR016496">
    <property type="entry name" value="GTPase_HflX"/>
</dbReference>
<keyword evidence="3" id="KW-0460">Magnesium</keyword>
<protein>
    <recommendedName>
        <fullName evidence="5">GTPase HflX</fullName>
    </recommendedName>
    <alternativeName>
        <fullName evidence="5">GTP-binding protein HflX</fullName>
    </alternativeName>
</protein>
<dbReference type="InterPro" id="IPR030394">
    <property type="entry name" value="G_HFLX_dom"/>
</dbReference>
<comment type="caution">
    <text evidence="7">The sequence shown here is derived from an EMBL/GenBank/DDBJ whole genome shotgun (WGS) entry which is preliminary data.</text>
</comment>
<evidence type="ECO:0000259" key="6">
    <source>
        <dbReference type="PROSITE" id="PS51705"/>
    </source>
</evidence>
<name>A0ABQ1EUV2_9BACL</name>
<dbReference type="SUPFAM" id="SSF52540">
    <property type="entry name" value="P-loop containing nucleoside triphosphate hydrolases"/>
    <property type="match status" value="1"/>
</dbReference>
<dbReference type="PANTHER" id="PTHR10229:SF0">
    <property type="entry name" value="GTP-BINDING PROTEIN 6-RELATED"/>
    <property type="match status" value="1"/>
</dbReference>
<dbReference type="PANTHER" id="PTHR10229">
    <property type="entry name" value="GTP-BINDING PROTEIN HFLX"/>
    <property type="match status" value="1"/>
</dbReference>
<dbReference type="Pfam" id="PF16360">
    <property type="entry name" value="GTP-bdg_M"/>
    <property type="match status" value="1"/>
</dbReference>
<dbReference type="PRINTS" id="PR00326">
    <property type="entry name" value="GTP1OBG"/>
</dbReference>
<evidence type="ECO:0000256" key="3">
    <source>
        <dbReference type="ARBA" id="ARBA00022842"/>
    </source>
</evidence>
<comment type="function">
    <text evidence="5">GTPase that associates with the 50S ribosomal subunit and may have a role during protein synthesis or ribosome biogenesis.</text>
</comment>
<accession>A0ABQ1EUV2</accession>
<dbReference type="HAMAP" id="MF_00900">
    <property type="entry name" value="GTPase_HflX"/>
    <property type="match status" value="1"/>
</dbReference>
<evidence type="ECO:0000313" key="8">
    <source>
        <dbReference type="Proteomes" id="UP000615455"/>
    </source>
</evidence>
<dbReference type="EMBL" id="BMHE01000019">
    <property type="protein sequence ID" value="GFZ88454.1"/>
    <property type="molecule type" value="Genomic_DNA"/>
</dbReference>
<dbReference type="Pfam" id="PF13167">
    <property type="entry name" value="GTP-bdg_N"/>
    <property type="match status" value="1"/>
</dbReference>
<evidence type="ECO:0000256" key="1">
    <source>
        <dbReference type="ARBA" id="ARBA00022723"/>
    </source>
</evidence>
<evidence type="ECO:0000256" key="2">
    <source>
        <dbReference type="ARBA" id="ARBA00022741"/>
    </source>
</evidence>
<feature type="domain" description="Hflx-type G" evidence="6">
    <location>
        <begin position="208"/>
        <end position="372"/>
    </location>
</feature>
<keyword evidence="5" id="KW-0963">Cytoplasm</keyword>
<dbReference type="PIRSF" id="PIRSF006809">
    <property type="entry name" value="GTP-binding_hflX_prd"/>
    <property type="match status" value="1"/>
</dbReference>
<dbReference type="RefSeq" id="WP_189013977.1">
    <property type="nucleotide sequence ID" value="NZ_BMHE01000019.1"/>
</dbReference>
<dbReference type="NCBIfam" id="TIGR03156">
    <property type="entry name" value="GTP_HflX"/>
    <property type="match status" value="1"/>
</dbReference>
<dbReference type="InterPro" id="IPR032305">
    <property type="entry name" value="GTP-bd_M"/>
</dbReference>
<evidence type="ECO:0000256" key="4">
    <source>
        <dbReference type="ARBA" id="ARBA00023134"/>
    </source>
</evidence>
<evidence type="ECO:0000313" key="7">
    <source>
        <dbReference type="EMBL" id="GFZ88454.1"/>
    </source>
</evidence>
<keyword evidence="4 5" id="KW-0342">GTP-binding</keyword>
<dbReference type="InterPro" id="IPR042108">
    <property type="entry name" value="GTPase_HflX_N_sf"/>
</dbReference>
<dbReference type="Gene3D" id="3.40.50.300">
    <property type="entry name" value="P-loop containing nucleotide triphosphate hydrolases"/>
    <property type="match status" value="1"/>
</dbReference>
<comment type="subunit">
    <text evidence="5">Monomer. Associates with the 50S ribosomal subunit.</text>
</comment>
<comment type="similarity">
    <text evidence="5">Belongs to the TRAFAC class OBG-HflX-like GTPase superfamily. HflX GTPase family.</text>
</comment>
<dbReference type="Proteomes" id="UP000615455">
    <property type="component" value="Unassembled WGS sequence"/>
</dbReference>